<feature type="signal peptide" evidence="1">
    <location>
        <begin position="1"/>
        <end position="25"/>
    </location>
</feature>
<keyword evidence="1" id="KW-0732">Signal</keyword>
<name>A0A8D8FTR6_CULPI</name>
<evidence type="ECO:0000313" key="2">
    <source>
        <dbReference type="EMBL" id="CAG6483296.1"/>
    </source>
</evidence>
<organism evidence="2">
    <name type="scientific">Culex pipiens</name>
    <name type="common">House mosquito</name>
    <dbReference type="NCBI Taxonomy" id="7175"/>
    <lineage>
        <taxon>Eukaryota</taxon>
        <taxon>Metazoa</taxon>
        <taxon>Ecdysozoa</taxon>
        <taxon>Arthropoda</taxon>
        <taxon>Hexapoda</taxon>
        <taxon>Insecta</taxon>
        <taxon>Pterygota</taxon>
        <taxon>Neoptera</taxon>
        <taxon>Endopterygota</taxon>
        <taxon>Diptera</taxon>
        <taxon>Nematocera</taxon>
        <taxon>Culicoidea</taxon>
        <taxon>Culicidae</taxon>
        <taxon>Culicinae</taxon>
        <taxon>Culicini</taxon>
        <taxon>Culex</taxon>
        <taxon>Culex</taxon>
    </lineage>
</organism>
<dbReference type="AlphaFoldDB" id="A0A8D8FTR6"/>
<evidence type="ECO:0000256" key="1">
    <source>
        <dbReference type="SAM" id="SignalP"/>
    </source>
</evidence>
<sequence length="123" mass="13898">MFNSVFGFTCLYRFGMFLLCFSCLSVSNLLVREPAPCPVLFEEILNSVRPYSSGLLSPACSPCVCSQFPPLVLFISTFCVLKLTCLCPSTTRYSREPQTFHFTPNNPPNYPPNYPNRSTFLFP</sequence>
<accession>A0A8D8FTR6</accession>
<dbReference type="EMBL" id="HBUE01095811">
    <property type="protein sequence ID" value="CAG6483296.1"/>
    <property type="molecule type" value="Transcribed_RNA"/>
</dbReference>
<reference evidence="2" key="1">
    <citation type="submission" date="2021-05" db="EMBL/GenBank/DDBJ databases">
        <authorList>
            <person name="Alioto T."/>
            <person name="Alioto T."/>
            <person name="Gomez Garrido J."/>
        </authorList>
    </citation>
    <scope>NUCLEOTIDE SEQUENCE</scope>
</reference>
<feature type="chain" id="PRO_5034066076" evidence="1">
    <location>
        <begin position="26"/>
        <end position="123"/>
    </location>
</feature>
<proteinExistence type="predicted"/>
<protein>
    <submittedName>
        <fullName evidence="2">(northern house mosquito) hypothetical protein</fullName>
    </submittedName>
</protein>